<protein>
    <recommendedName>
        <fullName evidence="3">Ribosomal protein S14</fullName>
    </recommendedName>
</protein>
<proteinExistence type="predicted"/>
<dbReference type="AlphaFoldDB" id="A0ABD1MJB1"/>
<gene>
    <name evidence="1" type="ORF">Fmac_016348</name>
</gene>
<sequence length="77" mass="8810">MVNRAIHAAARGGYLGDVETPRGRGRRTFWHFRISRCQGVHRVAYCCCQITGSELEKAGIAQRHLKMLSEENYFITK</sequence>
<dbReference type="Proteomes" id="UP001603857">
    <property type="component" value="Unassembled WGS sequence"/>
</dbReference>
<evidence type="ECO:0008006" key="3">
    <source>
        <dbReference type="Google" id="ProtNLM"/>
    </source>
</evidence>
<comment type="caution">
    <text evidence="1">The sequence shown here is derived from an EMBL/GenBank/DDBJ whole genome shotgun (WGS) entry which is preliminary data.</text>
</comment>
<name>A0ABD1MJB1_9FABA</name>
<evidence type="ECO:0000313" key="1">
    <source>
        <dbReference type="EMBL" id="KAL2335135.1"/>
    </source>
</evidence>
<evidence type="ECO:0000313" key="2">
    <source>
        <dbReference type="Proteomes" id="UP001603857"/>
    </source>
</evidence>
<dbReference type="EMBL" id="JBGMDY010000005">
    <property type="protein sequence ID" value="KAL2335135.1"/>
    <property type="molecule type" value="Genomic_DNA"/>
</dbReference>
<accession>A0ABD1MJB1</accession>
<organism evidence="1 2">
    <name type="scientific">Flemingia macrophylla</name>
    <dbReference type="NCBI Taxonomy" id="520843"/>
    <lineage>
        <taxon>Eukaryota</taxon>
        <taxon>Viridiplantae</taxon>
        <taxon>Streptophyta</taxon>
        <taxon>Embryophyta</taxon>
        <taxon>Tracheophyta</taxon>
        <taxon>Spermatophyta</taxon>
        <taxon>Magnoliopsida</taxon>
        <taxon>eudicotyledons</taxon>
        <taxon>Gunneridae</taxon>
        <taxon>Pentapetalae</taxon>
        <taxon>rosids</taxon>
        <taxon>fabids</taxon>
        <taxon>Fabales</taxon>
        <taxon>Fabaceae</taxon>
        <taxon>Papilionoideae</taxon>
        <taxon>50 kb inversion clade</taxon>
        <taxon>NPAAA clade</taxon>
        <taxon>indigoferoid/millettioid clade</taxon>
        <taxon>Phaseoleae</taxon>
        <taxon>Flemingia</taxon>
    </lineage>
</organism>
<keyword evidence="2" id="KW-1185">Reference proteome</keyword>
<reference evidence="1 2" key="1">
    <citation type="submission" date="2024-08" db="EMBL/GenBank/DDBJ databases">
        <title>Insights into the chromosomal genome structure of Flemingia macrophylla.</title>
        <authorList>
            <person name="Ding Y."/>
            <person name="Zhao Y."/>
            <person name="Bi W."/>
            <person name="Wu M."/>
            <person name="Zhao G."/>
            <person name="Gong Y."/>
            <person name="Li W."/>
            <person name="Zhang P."/>
        </authorList>
    </citation>
    <scope>NUCLEOTIDE SEQUENCE [LARGE SCALE GENOMIC DNA]</scope>
    <source>
        <strain evidence="1">DYQJB</strain>
        <tissue evidence="1">Leaf</tissue>
    </source>
</reference>